<dbReference type="PANTHER" id="PTHR30465">
    <property type="entry name" value="INNER MEMBRANE ABC TRANSPORTER"/>
    <property type="match status" value="1"/>
</dbReference>
<dbReference type="EMBL" id="JAHQCS010000075">
    <property type="protein sequence ID" value="MBU9711513.1"/>
    <property type="molecule type" value="Genomic_DNA"/>
</dbReference>
<evidence type="ECO:0000256" key="2">
    <source>
        <dbReference type="ARBA" id="ARBA00022448"/>
    </source>
</evidence>
<keyword evidence="6 7" id="KW-0472">Membrane</keyword>
<name>A0ABS6JDF9_9BACI</name>
<keyword evidence="4 7" id="KW-0812">Transmembrane</keyword>
<keyword evidence="10" id="KW-1185">Reference proteome</keyword>
<accession>A0ABS6JDF9</accession>
<keyword evidence="2" id="KW-0813">Transport</keyword>
<dbReference type="InterPro" id="IPR000515">
    <property type="entry name" value="MetI-like"/>
</dbReference>
<feature type="transmembrane region" description="Helical" evidence="7">
    <location>
        <begin position="9"/>
        <end position="27"/>
    </location>
</feature>
<evidence type="ECO:0000259" key="8">
    <source>
        <dbReference type="Pfam" id="PF00528"/>
    </source>
</evidence>
<comment type="subcellular location">
    <subcellularLocation>
        <location evidence="1">Cell membrane</location>
        <topology evidence="1">Multi-pass membrane protein</topology>
    </subcellularLocation>
</comment>
<evidence type="ECO:0000256" key="7">
    <source>
        <dbReference type="SAM" id="Phobius"/>
    </source>
</evidence>
<dbReference type="Proteomes" id="UP000784880">
    <property type="component" value="Unassembled WGS sequence"/>
</dbReference>
<feature type="transmembrane region" description="Helical" evidence="7">
    <location>
        <begin position="121"/>
        <end position="144"/>
    </location>
</feature>
<evidence type="ECO:0000256" key="6">
    <source>
        <dbReference type="ARBA" id="ARBA00023136"/>
    </source>
</evidence>
<evidence type="ECO:0000256" key="4">
    <source>
        <dbReference type="ARBA" id="ARBA00022692"/>
    </source>
</evidence>
<feature type="domain" description="ABC transmembrane type-1" evidence="8">
    <location>
        <begin position="101"/>
        <end position="306"/>
    </location>
</feature>
<protein>
    <submittedName>
        <fullName evidence="9">ABC transporter permease subunit</fullName>
    </submittedName>
</protein>
<feature type="transmembrane region" description="Helical" evidence="7">
    <location>
        <begin position="164"/>
        <end position="187"/>
    </location>
</feature>
<reference evidence="9 10" key="1">
    <citation type="submission" date="2021-06" db="EMBL/GenBank/DDBJ databases">
        <title>Bacillus sp. RD4P76, an endophyte from a halophyte.</title>
        <authorList>
            <person name="Sun J.-Q."/>
        </authorList>
    </citation>
    <scope>NUCLEOTIDE SEQUENCE [LARGE SCALE GENOMIC DNA]</scope>
    <source>
        <strain evidence="9 10">CGMCC 1.15917</strain>
    </source>
</reference>
<dbReference type="RefSeq" id="WP_217065440.1">
    <property type="nucleotide sequence ID" value="NZ_JAHQCS010000075.1"/>
</dbReference>
<evidence type="ECO:0000256" key="5">
    <source>
        <dbReference type="ARBA" id="ARBA00022989"/>
    </source>
</evidence>
<sequence length="315" mass="36813">MKKLANQSIIIFIYLLLLLTIIFLVFLPRGLEFTAYDYHVERNYIYDWSLHKERMQQFFQNLLNGSMGTNIYNNPVKDDVILYFFSRSFPVIIGSFFFSLLFAVMLGTLQFKYHHKVSGKLLKGFTWIIQAIPDFFLYIIVQITLFQLFRIGFPTFAVYGYDEWYSYLFAIGLISLLPSTYLAMIITPSLLDESSKRYVQTAESKGLPSSLILWKHQWSNIAQKVSSHLHTLMLMIIGNLLILEYLFFLRGAAMRAYQALGFHGATIMGSYRSMVSDQVFEPEVIVWMFSCFLLVIYITHVIQAYLTNYFRRKVG</sequence>
<dbReference type="PANTHER" id="PTHR30465:SF44">
    <property type="entry name" value="ABC-TYPE DIPEPTIDE_OLIGOPEPTIDE TRANSPORT SYSTEM, PERMEASE COMPONENT"/>
    <property type="match status" value="1"/>
</dbReference>
<evidence type="ECO:0000256" key="3">
    <source>
        <dbReference type="ARBA" id="ARBA00022475"/>
    </source>
</evidence>
<keyword evidence="3" id="KW-1003">Cell membrane</keyword>
<evidence type="ECO:0000313" key="9">
    <source>
        <dbReference type="EMBL" id="MBU9711513.1"/>
    </source>
</evidence>
<evidence type="ECO:0000256" key="1">
    <source>
        <dbReference type="ARBA" id="ARBA00004651"/>
    </source>
</evidence>
<comment type="caution">
    <text evidence="9">The sequence shown here is derived from an EMBL/GenBank/DDBJ whole genome shotgun (WGS) entry which is preliminary data.</text>
</comment>
<evidence type="ECO:0000313" key="10">
    <source>
        <dbReference type="Proteomes" id="UP000784880"/>
    </source>
</evidence>
<proteinExistence type="predicted"/>
<feature type="transmembrane region" description="Helical" evidence="7">
    <location>
        <begin position="89"/>
        <end position="109"/>
    </location>
</feature>
<gene>
    <name evidence="9" type="ORF">KS419_07180</name>
</gene>
<feature type="transmembrane region" description="Helical" evidence="7">
    <location>
        <begin position="229"/>
        <end position="248"/>
    </location>
</feature>
<organism evidence="9 10">
    <name type="scientific">Evansella tamaricis</name>
    <dbReference type="NCBI Taxonomy" id="2069301"/>
    <lineage>
        <taxon>Bacteria</taxon>
        <taxon>Bacillati</taxon>
        <taxon>Bacillota</taxon>
        <taxon>Bacilli</taxon>
        <taxon>Bacillales</taxon>
        <taxon>Bacillaceae</taxon>
        <taxon>Evansella</taxon>
    </lineage>
</organism>
<dbReference type="Pfam" id="PF00528">
    <property type="entry name" value="BPD_transp_1"/>
    <property type="match status" value="1"/>
</dbReference>
<feature type="transmembrane region" description="Helical" evidence="7">
    <location>
        <begin position="284"/>
        <end position="306"/>
    </location>
</feature>
<keyword evidence="5 7" id="KW-1133">Transmembrane helix</keyword>